<dbReference type="SUPFAM" id="SSF53474">
    <property type="entry name" value="alpha/beta-Hydrolases"/>
    <property type="match status" value="1"/>
</dbReference>
<accession>A0A9P4QSC2</accession>
<feature type="chain" id="PRO_5040379924" description="Peptidase S9 prolyl oligopeptidase catalytic domain-containing protein" evidence="2">
    <location>
        <begin position="17"/>
        <end position="903"/>
    </location>
</feature>
<dbReference type="InterPro" id="IPR029058">
    <property type="entry name" value="AB_hydrolase_fold"/>
</dbReference>
<dbReference type="Gene3D" id="3.40.50.1820">
    <property type="entry name" value="alpha/beta hydrolase"/>
    <property type="match status" value="1"/>
</dbReference>
<evidence type="ECO:0000259" key="3">
    <source>
        <dbReference type="Pfam" id="PF00326"/>
    </source>
</evidence>
<dbReference type="EMBL" id="ML996215">
    <property type="protein sequence ID" value="KAF2730523.1"/>
    <property type="molecule type" value="Genomic_DNA"/>
</dbReference>
<dbReference type="PANTHER" id="PTHR43037">
    <property type="entry name" value="UNNAMED PRODUCT-RELATED"/>
    <property type="match status" value="1"/>
</dbReference>
<sequence>MAVWLWCLFCLLASSARHDERATEPHVNRDGTYPLAFSTAWAVLGPFQAGTREGTWGADPLEYLGGFRALQYDQDSHFRSSLPTNGTAKWSIVQAKQTTSTSTSANASLSISYPDVDWDFLKVVYGWAAVQYQAWARGQIVVTGNASIPVVLYTDWILEYWVDDVHYFGGDFFTFRQAPAVLHLSPGTHAIDLRLVRDVRALGGVNDPSIDVLLELQKAPGALELAKPGILLSDVVDGKLATPIASVILRNSGKHDVEIIDIQISDVRGPFPSPLADVQVVLGPNARLTKSQTSPPSKSSLPRTFLVAGQTRPVAFNISLQTQYASSIDCIITYKVGNHRPHLTLSVSQHLTRSSIYAPHKFTYLHPGGMVSYAMLRPPAKNATCHPRNATSLPILFGFHGAGLEADNGIVAHALDPVPDLCAWVMFPTGVTPWSGDDWHNWGFADVEYAVHSIQTWMKSVAWQGPDIDVGRWIVTGHSNGGQGTWYALTHRPDQIVAAAPVSGYASIQKYVPYELWQPMDPRRAAIMGGTLNSYRHEMLMENAQGIPVLQQHGEKDDNVPAYNSRFLSQKLFEAGTNSSYYELPGQGHYFDTVMTTEQLVRFYYKYADSVETIPRRLQDFTFVVANPGDMGSKSGIRVLHLEDPGQYGKVVVNGHSIQTSNVLSIEFDPNLMQMSSITLDGQELDVSMSTIQSGAMTASKVEEGPWKIGDLSASQGSKIYRQGRQLGAMTAILRTRGSFIIRHQGKDTAHVALQVSRNLHQYFSADSRIASTSPASISGSGNVISVCIGQAPPSFHPNFPIVAGATAVTLRDWRGRLHTFSEPSGLAAAFLRPLEGEQLELVLWGSSQRRLAQAARLVPMLTGVGQPDFVVLGESASWRGVEGALALGFFDHQWNVTSSSLV</sequence>
<comment type="caution">
    <text evidence="4">The sequence shown here is derived from an EMBL/GenBank/DDBJ whole genome shotgun (WGS) entry which is preliminary data.</text>
</comment>
<dbReference type="OrthoDB" id="449091at2759"/>
<name>A0A9P4QSC2_9PLEO</name>
<evidence type="ECO:0000256" key="2">
    <source>
        <dbReference type="SAM" id="SignalP"/>
    </source>
</evidence>
<dbReference type="PANTHER" id="PTHR43037:SF4">
    <property type="entry name" value="PEPTIDASE S9 PROLYL OLIGOPEPTIDASE CATALYTIC DOMAIN-CONTAINING PROTEIN"/>
    <property type="match status" value="1"/>
</dbReference>
<evidence type="ECO:0000256" key="1">
    <source>
        <dbReference type="ARBA" id="ARBA00022729"/>
    </source>
</evidence>
<evidence type="ECO:0000313" key="4">
    <source>
        <dbReference type="EMBL" id="KAF2730523.1"/>
    </source>
</evidence>
<organism evidence="4 5">
    <name type="scientific">Polyplosphaeria fusca</name>
    <dbReference type="NCBI Taxonomy" id="682080"/>
    <lineage>
        <taxon>Eukaryota</taxon>
        <taxon>Fungi</taxon>
        <taxon>Dikarya</taxon>
        <taxon>Ascomycota</taxon>
        <taxon>Pezizomycotina</taxon>
        <taxon>Dothideomycetes</taxon>
        <taxon>Pleosporomycetidae</taxon>
        <taxon>Pleosporales</taxon>
        <taxon>Tetraplosphaeriaceae</taxon>
        <taxon>Polyplosphaeria</taxon>
    </lineage>
</organism>
<dbReference type="AlphaFoldDB" id="A0A9P4QSC2"/>
<dbReference type="GO" id="GO:0008236">
    <property type="term" value="F:serine-type peptidase activity"/>
    <property type="evidence" value="ECO:0007669"/>
    <property type="project" value="InterPro"/>
</dbReference>
<feature type="domain" description="Peptidase S9 prolyl oligopeptidase catalytic" evidence="3">
    <location>
        <begin position="433"/>
        <end position="609"/>
    </location>
</feature>
<evidence type="ECO:0000313" key="5">
    <source>
        <dbReference type="Proteomes" id="UP000799444"/>
    </source>
</evidence>
<dbReference type="GO" id="GO:0006508">
    <property type="term" value="P:proteolysis"/>
    <property type="evidence" value="ECO:0007669"/>
    <property type="project" value="InterPro"/>
</dbReference>
<dbReference type="InterPro" id="IPR001375">
    <property type="entry name" value="Peptidase_S9_cat"/>
</dbReference>
<keyword evidence="5" id="KW-1185">Reference proteome</keyword>
<dbReference type="InterPro" id="IPR050955">
    <property type="entry name" value="Plant_Biomass_Hydrol_Est"/>
</dbReference>
<proteinExistence type="predicted"/>
<feature type="signal peptide" evidence="2">
    <location>
        <begin position="1"/>
        <end position="16"/>
    </location>
</feature>
<gene>
    <name evidence="4" type="ORF">EJ04DRAFT_473528</name>
</gene>
<dbReference type="Pfam" id="PF00326">
    <property type="entry name" value="Peptidase_S9"/>
    <property type="match status" value="1"/>
</dbReference>
<dbReference type="Proteomes" id="UP000799444">
    <property type="component" value="Unassembled WGS sequence"/>
</dbReference>
<protein>
    <recommendedName>
        <fullName evidence="3">Peptidase S9 prolyl oligopeptidase catalytic domain-containing protein</fullName>
    </recommendedName>
</protein>
<reference evidence="4" key="1">
    <citation type="journal article" date="2020" name="Stud. Mycol.">
        <title>101 Dothideomycetes genomes: a test case for predicting lifestyles and emergence of pathogens.</title>
        <authorList>
            <person name="Haridas S."/>
            <person name="Albert R."/>
            <person name="Binder M."/>
            <person name="Bloem J."/>
            <person name="Labutti K."/>
            <person name="Salamov A."/>
            <person name="Andreopoulos B."/>
            <person name="Baker S."/>
            <person name="Barry K."/>
            <person name="Bills G."/>
            <person name="Bluhm B."/>
            <person name="Cannon C."/>
            <person name="Castanera R."/>
            <person name="Culley D."/>
            <person name="Daum C."/>
            <person name="Ezra D."/>
            <person name="Gonzalez J."/>
            <person name="Henrissat B."/>
            <person name="Kuo A."/>
            <person name="Liang C."/>
            <person name="Lipzen A."/>
            <person name="Lutzoni F."/>
            <person name="Magnuson J."/>
            <person name="Mondo S."/>
            <person name="Nolan M."/>
            <person name="Ohm R."/>
            <person name="Pangilinan J."/>
            <person name="Park H.-J."/>
            <person name="Ramirez L."/>
            <person name="Alfaro M."/>
            <person name="Sun H."/>
            <person name="Tritt A."/>
            <person name="Yoshinaga Y."/>
            <person name="Zwiers L.-H."/>
            <person name="Turgeon B."/>
            <person name="Goodwin S."/>
            <person name="Spatafora J."/>
            <person name="Crous P."/>
            <person name="Grigoriev I."/>
        </authorList>
    </citation>
    <scope>NUCLEOTIDE SEQUENCE</scope>
    <source>
        <strain evidence="4">CBS 125425</strain>
    </source>
</reference>
<keyword evidence="1 2" id="KW-0732">Signal</keyword>